<evidence type="ECO:0000313" key="1">
    <source>
        <dbReference type="EMBL" id="MFC7138481.1"/>
    </source>
</evidence>
<protein>
    <submittedName>
        <fullName evidence="1">DUF6735 family protein</fullName>
    </submittedName>
</protein>
<accession>A0ABD5XV16</accession>
<evidence type="ECO:0000313" key="2">
    <source>
        <dbReference type="Proteomes" id="UP001596432"/>
    </source>
</evidence>
<dbReference type="Pfam" id="PF20509">
    <property type="entry name" value="DUF6735"/>
    <property type="match status" value="1"/>
</dbReference>
<dbReference type="GeneID" id="78818720"/>
<dbReference type="RefSeq" id="WP_274324106.1">
    <property type="nucleotide sequence ID" value="NZ_CP118158.1"/>
</dbReference>
<proteinExistence type="predicted"/>
<dbReference type="EMBL" id="JBHTAS010000001">
    <property type="protein sequence ID" value="MFC7138481.1"/>
    <property type="molecule type" value="Genomic_DNA"/>
</dbReference>
<reference evidence="1 2" key="1">
    <citation type="journal article" date="2019" name="Int. J. Syst. Evol. Microbiol.">
        <title>The Global Catalogue of Microorganisms (GCM) 10K type strain sequencing project: providing services to taxonomists for standard genome sequencing and annotation.</title>
        <authorList>
            <consortium name="The Broad Institute Genomics Platform"/>
            <consortium name="The Broad Institute Genome Sequencing Center for Infectious Disease"/>
            <person name="Wu L."/>
            <person name="Ma J."/>
        </authorList>
    </citation>
    <scope>NUCLEOTIDE SEQUENCE [LARGE SCALE GENOMIC DNA]</scope>
    <source>
        <strain evidence="1 2">XZYJT29</strain>
    </source>
</reference>
<sequence>MGHRALIAYERPDSTYNLHYSHWGAQHLRLKPAITPETPFGGDDPEETLRTVYRRLREATTNSTVDRVLDTHDIPSRQIDIEPWAIRLTLDEIITEYLDYLHHEACYVVDTDFRVTAYRTHWFGLQFDCKAVEDAPTVGNGALRTVRWYDGEPVGDGFAQGEFRALKDVAGDLIDRGVFTHSDAIDYLETKLDEWAEDQEELIVRRPQFVE</sequence>
<name>A0ABD5XV16_9EURY</name>
<dbReference type="AlphaFoldDB" id="A0ABD5XV16"/>
<comment type="caution">
    <text evidence="1">The sequence shown here is derived from an EMBL/GenBank/DDBJ whole genome shotgun (WGS) entry which is preliminary data.</text>
</comment>
<gene>
    <name evidence="1" type="ORF">ACFQMA_01355</name>
</gene>
<organism evidence="1 2">
    <name type="scientific">Halosimplex aquaticum</name>
    <dbReference type="NCBI Taxonomy" id="3026162"/>
    <lineage>
        <taxon>Archaea</taxon>
        <taxon>Methanobacteriati</taxon>
        <taxon>Methanobacteriota</taxon>
        <taxon>Stenosarchaea group</taxon>
        <taxon>Halobacteria</taxon>
        <taxon>Halobacteriales</taxon>
        <taxon>Haloarculaceae</taxon>
        <taxon>Halosimplex</taxon>
    </lineage>
</organism>
<dbReference type="InterPro" id="IPR046622">
    <property type="entry name" value="DUF6735"/>
</dbReference>
<dbReference type="Proteomes" id="UP001596432">
    <property type="component" value="Unassembled WGS sequence"/>
</dbReference>
<keyword evidence="2" id="KW-1185">Reference proteome</keyword>